<organism evidence="4 5">
    <name type="scientific">Mycobacteroides chelonae</name>
    <name type="common">Mycobacterium chelonae</name>
    <dbReference type="NCBI Taxonomy" id="1774"/>
    <lineage>
        <taxon>Bacteria</taxon>
        <taxon>Bacillati</taxon>
        <taxon>Actinomycetota</taxon>
        <taxon>Actinomycetes</taxon>
        <taxon>Mycobacteriales</taxon>
        <taxon>Mycobacteriaceae</taxon>
        <taxon>Mycobacteroides</taxon>
    </lineage>
</organism>
<dbReference type="AlphaFoldDB" id="A0A1S1M3D0"/>
<feature type="transmembrane region" description="Helical" evidence="2">
    <location>
        <begin position="97"/>
        <end position="116"/>
    </location>
</feature>
<keyword evidence="5" id="KW-1185">Reference proteome</keyword>
<evidence type="ECO:0008006" key="6">
    <source>
        <dbReference type="Google" id="ProtNLM"/>
    </source>
</evidence>
<evidence type="ECO:0000256" key="1">
    <source>
        <dbReference type="SAM" id="MobiDB-lite"/>
    </source>
</evidence>
<keyword evidence="2" id="KW-0812">Transmembrane</keyword>
<keyword evidence="2" id="KW-1133">Transmembrane helix</keyword>
<proteinExistence type="predicted"/>
<feature type="transmembrane region" description="Helical" evidence="2">
    <location>
        <begin position="31"/>
        <end position="52"/>
    </location>
</feature>
<evidence type="ECO:0000313" key="5">
    <source>
        <dbReference type="Proteomes" id="UP000179441"/>
    </source>
</evidence>
<dbReference type="RefSeq" id="WP_070932103.1">
    <property type="nucleotide sequence ID" value="NZ_CP050145.1"/>
</dbReference>
<comment type="caution">
    <text evidence="4">The sequence shown here is derived from an EMBL/GenBank/DDBJ whole genome shotgun (WGS) entry which is preliminary data.</text>
</comment>
<accession>A0A1S1M3D0</accession>
<sequence>MNIAYRLALAVSLAVSGYSHAHLYTHGYQQIPGIGPAFLVQASAFFTLAALITAGAPEWMVAAAGLGSVSALVAFALSRTVGLFGFSERGWNPAPYAVISVVTELAAVALAGVLFAKCVRRPAPATPTSRTGSLSQPVTTSWCSHR</sequence>
<dbReference type="EMBL" id="MLIS01000001">
    <property type="protein sequence ID" value="OHU79149.1"/>
    <property type="molecule type" value="Genomic_DNA"/>
</dbReference>
<feature type="transmembrane region" description="Helical" evidence="2">
    <location>
        <begin position="59"/>
        <end position="77"/>
    </location>
</feature>
<keyword evidence="3" id="KW-0732">Signal</keyword>
<evidence type="ECO:0000256" key="2">
    <source>
        <dbReference type="SAM" id="Phobius"/>
    </source>
</evidence>
<feature type="chain" id="PRO_5038828922" description="DUF4345 domain-containing protein" evidence="3">
    <location>
        <begin position="22"/>
        <end position="146"/>
    </location>
</feature>
<protein>
    <recommendedName>
        <fullName evidence="6">DUF4345 domain-containing protein</fullName>
    </recommendedName>
</protein>
<dbReference type="Proteomes" id="UP000179441">
    <property type="component" value="Unassembled WGS sequence"/>
</dbReference>
<name>A0A1S1M3D0_MYCCH</name>
<evidence type="ECO:0000256" key="3">
    <source>
        <dbReference type="SAM" id="SignalP"/>
    </source>
</evidence>
<feature type="region of interest" description="Disordered" evidence="1">
    <location>
        <begin position="123"/>
        <end position="146"/>
    </location>
</feature>
<keyword evidence="2" id="KW-0472">Membrane</keyword>
<reference evidence="4 5" key="1">
    <citation type="submission" date="2016-10" db="EMBL/GenBank/DDBJ databases">
        <title>Evaluation of Human, Veterinary and Environmental Mycobacterium chelonae Isolates by Core Genome Phylogenomic Analysis, Targeted Gene Comparison, and Anti-microbial Susceptibility Patterns: A Tale of Mistaken Identities.</title>
        <authorList>
            <person name="Fogelson S.B."/>
            <person name="Camus A.C."/>
            <person name="Lorenz W."/>
            <person name="Vasireddy R."/>
            <person name="Vasireddy S."/>
            <person name="Smith T."/>
            <person name="Brown-Elliott B.A."/>
            <person name="Wallace R.J.Jr."/>
            <person name="Hasan N.A."/>
            <person name="Reischl U."/>
            <person name="Sanchez S."/>
        </authorList>
    </citation>
    <scope>NUCLEOTIDE SEQUENCE [LARGE SCALE GENOMIC DNA]</scope>
    <source>
        <strain evidence="4 5">15518</strain>
    </source>
</reference>
<evidence type="ECO:0000313" key="4">
    <source>
        <dbReference type="EMBL" id="OHU79149.1"/>
    </source>
</evidence>
<gene>
    <name evidence="4" type="ORF">BKG84_12900</name>
</gene>
<feature type="signal peptide" evidence="3">
    <location>
        <begin position="1"/>
        <end position="21"/>
    </location>
</feature>
<feature type="compositionally biased region" description="Polar residues" evidence="1">
    <location>
        <begin position="126"/>
        <end position="146"/>
    </location>
</feature>